<evidence type="ECO:0000256" key="4">
    <source>
        <dbReference type="ARBA" id="ARBA00022684"/>
    </source>
</evidence>
<comment type="caution">
    <text evidence="11">The sequence shown here is derived from an EMBL/GenBank/DDBJ whole genome shotgun (WGS) entry which is preliminary data.</text>
</comment>
<dbReference type="AlphaFoldDB" id="A0A5N6KRN6"/>
<comment type="similarity">
    <text evidence="2">Belongs to the aldo/keto reductase family. Glutamate--cysteine ligase light chain subfamily.</text>
</comment>
<protein>
    <recommendedName>
        <fullName evidence="7">GCS light chain</fullName>
    </recommendedName>
    <alternativeName>
        <fullName evidence="5">Gamma-ECS regulatory subunit</fullName>
    </alternativeName>
    <alternativeName>
        <fullName evidence="8">Gamma-glutamylcysteine synthetase regulatory subunit</fullName>
    </alternativeName>
    <alternativeName>
        <fullName evidence="6">Glutamate--cysteine ligase modifier subunit</fullName>
    </alternativeName>
</protein>
<feature type="domain" description="NADP-dependent oxidoreductase" evidence="10">
    <location>
        <begin position="88"/>
        <end position="243"/>
    </location>
</feature>
<gene>
    <name evidence="11" type="ORF">FH972_022239</name>
</gene>
<dbReference type="OrthoDB" id="5596051at2759"/>
<reference evidence="11 12" key="1">
    <citation type="submission" date="2019-06" db="EMBL/GenBank/DDBJ databases">
        <title>A chromosomal-level reference genome of Carpinus fangiana (Coryloideae, Betulaceae).</title>
        <authorList>
            <person name="Yang X."/>
            <person name="Wang Z."/>
            <person name="Zhang L."/>
            <person name="Hao G."/>
            <person name="Liu J."/>
            <person name="Yang Y."/>
        </authorList>
    </citation>
    <scope>NUCLEOTIDE SEQUENCE [LARGE SCALE GENOMIC DNA]</scope>
    <source>
        <strain evidence="11">Cfa_2016G</strain>
        <tissue evidence="11">Leaf</tissue>
    </source>
</reference>
<evidence type="ECO:0000256" key="2">
    <source>
        <dbReference type="ARBA" id="ARBA00008612"/>
    </source>
</evidence>
<evidence type="ECO:0000256" key="6">
    <source>
        <dbReference type="ARBA" id="ARBA00031154"/>
    </source>
</evidence>
<feature type="region of interest" description="Disordered" evidence="9">
    <location>
        <begin position="145"/>
        <end position="170"/>
    </location>
</feature>
<dbReference type="InterPro" id="IPR036812">
    <property type="entry name" value="NAD(P)_OxRdtase_dom_sf"/>
</dbReference>
<dbReference type="GO" id="GO:0006750">
    <property type="term" value="P:glutathione biosynthetic process"/>
    <property type="evidence" value="ECO:0007669"/>
    <property type="project" value="UniProtKB-UniPathway"/>
</dbReference>
<sequence>MTKLILSTSNIMGGGPSIIRGTAQKSNTEFTSALRANFTAAQQITPQTHDHHNGTTKTAKPLSSTWTSREGDELFIPSVDFTTSGLAEERAQYEITVKLFFLPHKPASSRCAQTRRAIDLVLKELHVPSIDLLIVSFPGISFDAEDEGDGSRSETGSQTDDETDGHANPEDIDSMVKTWECLEGLHDKGVIDCLGLSEFGSERLSKFLAKVRVRPTVNQINVRDCCVVPRSLILYAKSEKIELLTHNDCTNILPRGTVRELLGQGDRGAGVLADETKGIQEGIKGEVEPQWVIKYTAVVKDRGVVEDKGYFALAEVV</sequence>
<dbReference type="GO" id="GO:0017109">
    <property type="term" value="C:glutamate-cysteine ligase complex"/>
    <property type="evidence" value="ECO:0007669"/>
    <property type="project" value="TreeGrafter"/>
</dbReference>
<comment type="subunit">
    <text evidence="3">Heterodimer of a catalytic heavy chain and a regulatory light chain.</text>
</comment>
<evidence type="ECO:0000256" key="1">
    <source>
        <dbReference type="ARBA" id="ARBA00005006"/>
    </source>
</evidence>
<dbReference type="EMBL" id="VIBQ01000010">
    <property type="protein sequence ID" value="KAB8339306.1"/>
    <property type="molecule type" value="Genomic_DNA"/>
</dbReference>
<feature type="compositionally biased region" description="Polar residues" evidence="9">
    <location>
        <begin position="55"/>
        <end position="66"/>
    </location>
</feature>
<dbReference type="FunFam" id="3.20.20.100:FF:000026">
    <property type="entry name" value="Gamma-cysteine synthetase regulatory subunit, putative"/>
    <property type="match status" value="1"/>
</dbReference>
<dbReference type="UniPathway" id="UPA00142">
    <property type="reaction ID" value="UER00209"/>
</dbReference>
<evidence type="ECO:0000256" key="3">
    <source>
        <dbReference type="ARBA" id="ARBA00011532"/>
    </source>
</evidence>
<evidence type="ECO:0000259" key="10">
    <source>
        <dbReference type="Pfam" id="PF00248"/>
    </source>
</evidence>
<dbReference type="PANTHER" id="PTHR13295:SF4">
    <property type="entry name" value="GLUTAMATE--CYSTEINE LIGASE REGULATORY SUBUNIT"/>
    <property type="match status" value="1"/>
</dbReference>
<dbReference type="PANTHER" id="PTHR13295">
    <property type="entry name" value="GLUTAMATE CYSTEINE LIGASE REGULATORY SUBUNIT"/>
    <property type="match status" value="1"/>
</dbReference>
<organism evidence="11 12">
    <name type="scientific">Carpinus fangiana</name>
    <dbReference type="NCBI Taxonomy" id="176857"/>
    <lineage>
        <taxon>Eukaryota</taxon>
        <taxon>Viridiplantae</taxon>
        <taxon>Streptophyta</taxon>
        <taxon>Embryophyta</taxon>
        <taxon>Tracheophyta</taxon>
        <taxon>Spermatophyta</taxon>
        <taxon>Magnoliopsida</taxon>
        <taxon>eudicotyledons</taxon>
        <taxon>Gunneridae</taxon>
        <taxon>Pentapetalae</taxon>
        <taxon>rosids</taxon>
        <taxon>fabids</taxon>
        <taxon>Fagales</taxon>
        <taxon>Betulaceae</taxon>
        <taxon>Carpinus</taxon>
    </lineage>
</organism>
<name>A0A5N6KRN6_9ROSI</name>
<dbReference type="GO" id="GO:0030234">
    <property type="term" value="F:enzyme regulator activity"/>
    <property type="evidence" value="ECO:0007669"/>
    <property type="project" value="TreeGrafter"/>
</dbReference>
<dbReference type="Gene3D" id="3.20.20.100">
    <property type="entry name" value="NADP-dependent oxidoreductase domain"/>
    <property type="match status" value="1"/>
</dbReference>
<dbReference type="Pfam" id="PF00248">
    <property type="entry name" value="Aldo_ket_red"/>
    <property type="match status" value="1"/>
</dbReference>
<dbReference type="GO" id="GO:0035226">
    <property type="term" value="F:glutamate-cysteine ligase catalytic subunit binding"/>
    <property type="evidence" value="ECO:0007669"/>
    <property type="project" value="InterPro"/>
</dbReference>
<accession>A0A5N6KRN6</accession>
<keyword evidence="4" id="KW-0317">Glutathione biosynthesis</keyword>
<dbReference type="InterPro" id="IPR032963">
    <property type="entry name" value="Gclm"/>
</dbReference>
<dbReference type="Proteomes" id="UP000327013">
    <property type="component" value="Unassembled WGS sequence"/>
</dbReference>
<evidence type="ECO:0000256" key="8">
    <source>
        <dbReference type="ARBA" id="ARBA00032926"/>
    </source>
</evidence>
<dbReference type="SUPFAM" id="SSF51430">
    <property type="entry name" value="NAD(P)-linked oxidoreductase"/>
    <property type="match status" value="1"/>
</dbReference>
<proteinExistence type="inferred from homology"/>
<evidence type="ECO:0000256" key="5">
    <source>
        <dbReference type="ARBA" id="ARBA00030406"/>
    </source>
</evidence>
<evidence type="ECO:0000256" key="9">
    <source>
        <dbReference type="SAM" id="MobiDB-lite"/>
    </source>
</evidence>
<evidence type="ECO:0000313" key="12">
    <source>
        <dbReference type="Proteomes" id="UP000327013"/>
    </source>
</evidence>
<evidence type="ECO:0000256" key="7">
    <source>
        <dbReference type="ARBA" id="ARBA00031732"/>
    </source>
</evidence>
<comment type="pathway">
    <text evidence="1">Sulfur metabolism; glutathione biosynthesis; glutathione from L-cysteine and L-glutamate: step 1/2.</text>
</comment>
<evidence type="ECO:0000313" key="11">
    <source>
        <dbReference type="EMBL" id="KAB8339306.1"/>
    </source>
</evidence>
<keyword evidence="12" id="KW-1185">Reference proteome</keyword>
<dbReference type="InterPro" id="IPR023210">
    <property type="entry name" value="NADP_OxRdtase_dom"/>
</dbReference>
<feature type="region of interest" description="Disordered" evidence="9">
    <location>
        <begin position="46"/>
        <end position="66"/>
    </location>
</feature>